<keyword evidence="1 3" id="KW-0456">Lyase</keyword>
<dbReference type="InterPro" id="IPR009009">
    <property type="entry name" value="RlpA-like_DPBB"/>
</dbReference>
<dbReference type="EC" id="4.2.2.-" evidence="3"/>
<dbReference type="Gene3D" id="2.40.40.10">
    <property type="entry name" value="RlpA-like domain"/>
    <property type="match status" value="1"/>
</dbReference>
<evidence type="ECO:0000256" key="3">
    <source>
        <dbReference type="HAMAP-Rule" id="MF_02071"/>
    </source>
</evidence>
<dbReference type="GO" id="GO:0000270">
    <property type="term" value="P:peptidoglycan metabolic process"/>
    <property type="evidence" value="ECO:0007669"/>
    <property type="project" value="UniProtKB-UniRule"/>
</dbReference>
<accession>A0A2S5R8E1</accession>
<dbReference type="HAMAP" id="MF_02071">
    <property type="entry name" value="RlpA"/>
    <property type="match status" value="1"/>
</dbReference>
<protein>
    <recommendedName>
        <fullName evidence="3">Endolytic peptidoglycan transglycosylase RlpA</fullName>
        <ecNumber evidence="3">4.2.2.-</ecNumber>
    </recommendedName>
</protein>
<keyword evidence="2 3" id="KW-0961">Cell wall biogenesis/degradation</keyword>
<evidence type="ECO:0000313" key="7">
    <source>
        <dbReference type="Proteomes" id="UP000239425"/>
    </source>
</evidence>
<organism evidence="6 7">
    <name type="scientific">Holospora curviuscula</name>
    <dbReference type="NCBI Taxonomy" id="1082868"/>
    <lineage>
        <taxon>Bacteria</taxon>
        <taxon>Pseudomonadati</taxon>
        <taxon>Pseudomonadota</taxon>
        <taxon>Alphaproteobacteria</taxon>
        <taxon>Holosporales</taxon>
        <taxon>Holosporaceae</taxon>
        <taxon>Holospora</taxon>
    </lineage>
</organism>
<dbReference type="EMBL" id="PHHC01000094">
    <property type="protein sequence ID" value="PPE03557.1"/>
    <property type="molecule type" value="Genomic_DNA"/>
</dbReference>
<sequence>MSGITLFNPTLRVKKRNKRGINWGIFGTLYALLTGCDPSEERVYSRKGTSHRRPYCIKGVWYYPQSHYRLQEEGMASYYGINDGEHEGPDAMGGTYNMHKMTAAHKTLPLPAVVQIHNMKNGRSALVAVTDRGPFVEGRIIDVSVKAAKTLGFFGAGVAPVRIQTLEKESKVLAQLAQKISLKSTNLSDLLPKVREVCQSTQVSITSIPVDPSLSQKSVVHMPESQKFVTQPGSHKSAVYRSNVQNPTPEIQKKLFVSISHLSFDEAMWVRAQSVTFHWGHPRIKKVAHLGSKPFITLLGPFLNQAQAQKALSFFIKYRMSAVLLPLILKGG</sequence>
<dbReference type="NCBIfam" id="TIGR00413">
    <property type="entry name" value="rlpA"/>
    <property type="match status" value="1"/>
</dbReference>
<comment type="function">
    <text evidence="3">Lytic transglycosylase with a strong preference for naked glycan strands that lack stem peptides.</text>
</comment>
<evidence type="ECO:0000259" key="5">
    <source>
        <dbReference type="Pfam" id="PF03330"/>
    </source>
</evidence>
<reference evidence="6 7" key="1">
    <citation type="submission" date="2017-11" db="EMBL/GenBank/DDBJ databases">
        <title>Comparative genomic analysis of Holospora spp., intranuclear symbionts of paramecia.</title>
        <authorList>
            <person name="Garushyants S.K."/>
            <person name="Beliavskaya A."/>
            <person name="Malko D.B."/>
            <person name="Logacheva M.D."/>
            <person name="Rautian M.S."/>
            <person name="Gelfand M.S."/>
        </authorList>
    </citation>
    <scope>NUCLEOTIDE SEQUENCE [LARGE SCALE GENOMIC DNA]</scope>
    <source>
        <strain evidence="7">02AZ16</strain>
    </source>
</reference>
<dbReference type="Proteomes" id="UP000239425">
    <property type="component" value="Unassembled WGS sequence"/>
</dbReference>
<comment type="similarity">
    <text evidence="3 4">Belongs to the RlpA family.</text>
</comment>
<evidence type="ECO:0000313" key="6">
    <source>
        <dbReference type="EMBL" id="PPE03557.1"/>
    </source>
</evidence>
<dbReference type="InterPro" id="IPR012997">
    <property type="entry name" value="RplA"/>
</dbReference>
<proteinExistence type="inferred from homology"/>
<feature type="domain" description="RlpA-like protein double-psi beta-barrel" evidence="5">
    <location>
        <begin position="72"/>
        <end position="163"/>
    </location>
</feature>
<keyword evidence="7" id="KW-1185">Reference proteome</keyword>
<comment type="caution">
    <text evidence="6">The sequence shown here is derived from an EMBL/GenBank/DDBJ whole genome shotgun (WGS) entry which is preliminary data.</text>
</comment>
<dbReference type="InterPro" id="IPR036908">
    <property type="entry name" value="RlpA-like_sf"/>
</dbReference>
<gene>
    <name evidence="3" type="primary">rlpA</name>
    <name evidence="6" type="ORF">HCUR_00984</name>
</gene>
<evidence type="ECO:0000256" key="4">
    <source>
        <dbReference type="RuleBase" id="RU003495"/>
    </source>
</evidence>
<dbReference type="GO" id="GO:0071555">
    <property type="term" value="P:cell wall organization"/>
    <property type="evidence" value="ECO:0007669"/>
    <property type="project" value="UniProtKB-KW"/>
</dbReference>
<dbReference type="PANTHER" id="PTHR34183">
    <property type="entry name" value="ENDOLYTIC PEPTIDOGLYCAN TRANSGLYCOSYLASE RLPA"/>
    <property type="match status" value="1"/>
</dbReference>
<dbReference type="SUPFAM" id="SSF50685">
    <property type="entry name" value="Barwin-like endoglucanases"/>
    <property type="match status" value="1"/>
</dbReference>
<dbReference type="Pfam" id="PF03330">
    <property type="entry name" value="DPBB_1"/>
    <property type="match status" value="1"/>
</dbReference>
<dbReference type="PANTHER" id="PTHR34183:SF1">
    <property type="entry name" value="ENDOLYTIC PEPTIDOGLYCAN TRANSGLYCOSYLASE RLPA"/>
    <property type="match status" value="1"/>
</dbReference>
<dbReference type="CDD" id="cd22268">
    <property type="entry name" value="DPBB_RlpA-like"/>
    <property type="match status" value="1"/>
</dbReference>
<name>A0A2S5R8E1_9PROT</name>
<evidence type="ECO:0000256" key="2">
    <source>
        <dbReference type="ARBA" id="ARBA00023316"/>
    </source>
</evidence>
<dbReference type="AlphaFoldDB" id="A0A2S5R8E1"/>
<dbReference type="GO" id="GO:0008932">
    <property type="term" value="F:lytic endotransglycosylase activity"/>
    <property type="evidence" value="ECO:0007669"/>
    <property type="project" value="UniProtKB-UniRule"/>
</dbReference>
<evidence type="ECO:0000256" key="1">
    <source>
        <dbReference type="ARBA" id="ARBA00023239"/>
    </source>
</evidence>
<dbReference type="InterPro" id="IPR034718">
    <property type="entry name" value="RlpA"/>
</dbReference>